<name>A0A3E1RAN1_9BURK</name>
<evidence type="ECO:0000313" key="2">
    <source>
        <dbReference type="EMBL" id="RFO96281.1"/>
    </source>
</evidence>
<keyword evidence="2" id="KW-0808">Transferase</keyword>
<dbReference type="InterPro" id="IPR000905">
    <property type="entry name" value="Gcp-like_dom"/>
</dbReference>
<gene>
    <name evidence="2" type="primary">tsaB</name>
    <name evidence="2" type="ORF">DIC66_13280</name>
</gene>
<dbReference type="Proteomes" id="UP000260665">
    <property type="component" value="Unassembled WGS sequence"/>
</dbReference>
<dbReference type="SUPFAM" id="SSF53067">
    <property type="entry name" value="Actin-like ATPase domain"/>
    <property type="match status" value="2"/>
</dbReference>
<sequence>MKLLAFDTSTDAMSIAVSRDDGAAAGLWQHQGEGGARASAGLIAAVLELMRQSGLRLSELDAICFGCGPGSFTGLRTACAVAQGLAFGAGVPVLPVNSLLALAEEARHSGLQQVDNGEVTALLDARMEEIYVARYAFAGSTWTELQAAHLLRPEYVVVPTGSLPQAAAGNAFAVYGPRLGGIADGVTRITALPQATALLRLAPQLLARGLAVPAAQALPTYVRDKVAQTTAERAAIKAAQVATTIAP</sequence>
<accession>A0A3E1RAN1</accession>
<dbReference type="RefSeq" id="WP_117177989.1">
    <property type="nucleotide sequence ID" value="NZ_QFZK01000008.1"/>
</dbReference>
<evidence type="ECO:0000259" key="1">
    <source>
        <dbReference type="Pfam" id="PF00814"/>
    </source>
</evidence>
<dbReference type="NCBIfam" id="TIGR03725">
    <property type="entry name" value="T6A_YeaZ"/>
    <property type="match status" value="1"/>
</dbReference>
<evidence type="ECO:0000313" key="3">
    <source>
        <dbReference type="Proteomes" id="UP000260665"/>
    </source>
</evidence>
<dbReference type="Pfam" id="PF00814">
    <property type="entry name" value="TsaD"/>
    <property type="match status" value="1"/>
</dbReference>
<dbReference type="GO" id="GO:0002949">
    <property type="term" value="P:tRNA threonylcarbamoyladenosine modification"/>
    <property type="evidence" value="ECO:0007669"/>
    <property type="project" value="InterPro"/>
</dbReference>
<dbReference type="PANTHER" id="PTHR11735:SF11">
    <property type="entry name" value="TRNA THREONYLCARBAMOYLADENOSINE BIOSYNTHESIS PROTEIN TSAB"/>
    <property type="match status" value="1"/>
</dbReference>
<keyword evidence="3" id="KW-1185">Reference proteome</keyword>
<dbReference type="Gene3D" id="3.30.420.40">
    <property type="match status" value="2"/>
</dbReference>
<dbReference type="GO" id="GO:0005829">
    <property type="term" value="C:cytosol"/>
    <property type="evidence" value="ECO:0007669"/>
    <property type="project" value="TreeGrafter"/>
</dbReference>
<reference evidence="2 3" key="1">
    <citation type="submission" date="2018-05" db="EMBL/GenBank/DDBJ databases">
        <title>Rhodoferax soyangensis sp.nov., isolated from an oligotrophic freshwater lake.</title>
        <authorList>
            <person name="Park M."/>
        </authorList>
    </citation>
    <scope>NUCLEOTIDE SEQUENCE [LARGE SCALE GENOMIC DNA]</scope>
    <source>
        <strain evidence="2 3">IMCC26218</strain>
    </source>
</reference>
<dbReference type="AlphaFoldDB" id="A0A3E1RAN1"/>
<dbReference type="CDD" id="cd24032">
    <property type="entry name" value="ASKHA_NBD_TsaB"/>
    <property type="match status" value="1"/>
</dbReference>
<proteinExistence type="predicted"/>
<dbReference type="InterPro" id="IPR043129">
    <property type="entry name" value="ATPase_NBD"/>
</dbReference>
<dbReference type="GO" id="GO:0016740">
    <property type="term" value="F:transferase activity"/>
    <property type="evidence" value="ECO:0007669"/>
    <property type="project" value="UniProtKB-KW"/>
</dbReference>
<dbReference type="EMBL" id="QFZK01000008">
    <property type="protein sequence ID" value="RFO96281.1"/>
    <property type="molecule type" value="Genomic_DNA"/>
</dbReference>
<organism evidence="2 3">
    <name type="scientific">Rhodoferax lacus</name>
    <dbReference type="NCBI Taxonomy" id="2184758"/>
    <lineage>
        <taxon>Bacteria</taxon>
        <taxon>Pseudomonadati</taxon>
        <taxon>Pseudomonadota</taxon>
        <taxon>Betaproteobacteria</taxon>
        <taxon>Burkholderiales</taxon>
        <taxon>Comamonadaceae</taxon>
        <taxon>Rhodoferax</taxon>
    </lineage>
</organism>
<comment type="caution">
    <text evidence="2">The sequence shown here is derived from an EMBL/GenBank/DDBJ whole genome shotgun (WGS) entry which is preliminary data.</text>
</comment>
<protein>
    <submittedName>
        <fullName evidence="2">tRNA (Adenosine(37)-N6)-threonylcarbamoyltransferase complex dimerization subunit type 1 TsaB</fullName>
    </submittedName>
</protein>
<dbReference type="PANTHER" id="PTHR11735">
    <property type="entry name" value="TRNA N6-ADENOSINE THREONYLCARBAMOYLTRANSFERASE"/>
    <property type="match status" value="1"/>
</dbReference>
<dbReference type="OrthoDB" id="9809995at2"/>
<dbReference type="InterPro" id="IPR022496">
    <property type="entry name" value="T6A_TsaB"/>
</dbReference>
<feature type="domain" description="Gcp-like" evidence="1">
    <location>
        <begin position="42"/>
        <end position="229"/>
    </location>
</feature>